<evidence type="ECO:0008006" key="3">
    <source>
        <dbReference type="Google" id="ProtNLM"/>
    </source>
</evidence>
<reference evidence="1" key="2">
    <citation type="submission" date="2020-09" db="EMBL/GenBank/DDBJ databases">
        <authorList>
            <person name="Sun Q."/>
            <person name="Kim S."/>
        </authorList>
    </citation>
    <scope>NUCLEOTIDE SEQUENCE</scope>
    <source>
        <strain evidence="1">KCTC 22169</strain>
    </source>
</reference>
<dbReference type="Proteomes" id="UP000626148">
    <property type="component" value="Unassembled WGS sequence"/>
</dbReference>
<protein>
    <recommendedName>
        <fullName evidence="3">DUF4404 family protein</fullName>
    </recommendedName>
</protein>
<name>A0A918KHM4_9GAMM</name>
<comment type="caution">
    <text evidence="1">The sequence shown here is derived from an EMBL/GenBank/DDBJ whole genome shotgun (WGS) entry which is preliminary data.</text>
</comment>
<reference evidence="1" key="1">
    <citation type="journal article" date="2014" name="Int. J. Syst. Evol. Microbiol.">
        <title>Complete genome sequence of Corynebacterium casei LMG S-19264T (=DSM 44701T), isolated from a smear-ripened cheese.</title>
        <authorList>
            <consortium name="US DOE Joint Genome Institute (JGI-PGF)"/>
            <person name="Walter F."/>
            <person name="Albersmeier A."/>
            <person name="Kalinowski J."/>
            <person name="Ruckert C."/>
        </authorList>
    </citation>
    <scope>NUCLEOTIDE SEQUENCE</scope>
    <source>
        <strain evidence="1">KCTC 22169</strain>
    </source>
</reference>
<accession>A0A918KHM4</accession>
<dbReference type="AlphaFoldDB" id="A0A918KHM4"/>
<dbReference type="EMBL" id="BMXR01000009">
    <property type="protein sequence ID" value="GGX64224.1"/>
    <property type="molecule type" value="Genomic_DNA"/>
</dbReference>
<evidence type="ECO:0000313" key="2">
    <source>
        <dbReference type="Proteomes" id="UP000626148"/>
    </source>
</evidence>
<evidence type="ECO:0000313" key="1">
    <source>
        <dbReference type="EMBL" id="GGX64224.1"/>
    </source>
</evidence>
<sequence>MKTGAATMPKDQLAALLERLRQTMDEKEVSEQQKELMAKVEYHIHNEGEPDPEEPSLRESLEMLIEDLSVDHPRSASIARNILEALASMGI</sequence>
<organism evidence="1 2">
    <name type="scientific">Saccharospirillum salsuginis</name>
    <dbReference type="NCBI Taxonomy" id="418750"/>
    <lineage>
        <taxon>Bacteria</taxon>
        <taxon>Pseudomonadati</taxon>
        <taxon>Pseudomonadota</taxon>
        <taxon>Gammaproteobacteria</taxon>
        <taxon>Oceanospirillales</taxon>
        <taxon>Saccharospirillaceae</taxon>
        <taxon>Saccharospirillum</taxon>
    </lineage>
</organism>
<keyword evidence="2" id="KW-1185">Reference proteome</keyword>
<dbReference type="RefSeq" id="WP_189611076.1">
    <property type="nucleotide sequence ID" value="NZ_BMXR01000009.1"/>
</dbReference>
<gene>
    <name evidence="1" type="ORF">GCM10007392_34900</name>
</gene>
<dbReference type="Pfam" id="PF14357">
    <property type="entry name" value="DUF4404"/>
    <property type="match status" value="1"/>
</dbReference>
<dbReference type="InterPro" id="IPR025516">
    <property type="entry name" value="DUF4404"/>
</dbReference>
<proteinExistence type="predicted"/>